<comment type="caution">
    <text evidence="3">The sequence shown here is derived from an EMBL/GenBank/DDBJ whole genome shotgun (WGS) entry which is preliminary data.</text>
</comment>
<keyword evidence="2" id="KW-0472">Membrane</keyword>
<evidence type="ECO:0000256" key="2">
    <source>
        <dbReference type="SAM" id="Phobius"/>
    </source>
</evidence>
<evidence type="ECO:0000313" key="3">
    <source>
        <dbReference type="EMBL" id="GGC81645.1"/>
    </source>
</evidence>
<evidence type="ECO:0000256" key="1">
    <source>
        <dbReference type="SAM" id="MobiDB-lite"/>
    </source>
</evidence>
<gene>
    <name evidence="3" type="ORF">GCM10011573_09090</name>
</gene>
<evidence type="ECO:0000313" key="4">
    <source>
        <dbReference type="Proteomes" id="UP000630615"/>
    </source>
</evidence>
<evidence type="ECO:0008006" key="5">
    <source>
        <dbReference type="Google" id="ProtNLM"/>
    </source>
</evidence>
<keyword evidence="2" id="KW-1133">Transmembrane helix</keyword>
<protein>
    <recommendedName>
        <fullName evidence="5">DUF1269 domain-containing protein</fullName>
    </recommendedName>
</protein>
<proteinExistence type="predicted"/>
<feature type="region of interest" description="Disordered" evidence="1">
    <location>
        <begin position="161"/>
        <end position="192"/>
    </location>
</feature>
<accession>A0ABQ1NPE2</accession>
<dbReference type="RefSeq" id="WP_088268775.1">
    <property type="nucleotide sequence ID" value="NZ_BMKI01000001.1"/>
</dbReference>
<reference evidence="4" key="1">
    <citation type="journal article" date="2019" name="Int. J. Syst. Evol. Microbiol.">
        <title>The Global Catalogue of Microorganisms (GCM) 10K type strain sequencing project: providing services to taxonomists for standard genome sequencing and annotation.</title>
        <authorList>
            <consortium name="The Broad Institute Genomics Platform"/>
            <consortium name="The Broad Institute Genome Sequencing Center for Infectious Disease"/>
            <person name="Wu L."/>
            <person name="Ma J."/>
        </authorList>
    </citation>
    <scope>NUCLEOTIDE SEQUENCE [LARGE SCALE GENOMIC DNA]</scope>
    <source>
        <strain evidence="4">CGMCC 1.15942</strain>
    </source>
</reference>
<sequence length="192" mass="21436">MSKRVIIMHFEVESQAYQAFSEIKKLYVEKQVKGEQMAVVTHINDGVHQFKIDDFLDFTGNDHTSKNSMIGMLIGILGGPLGILLGWFAGSLFGASQDAKEIQGAQTVFEHVTKQIGEGETGLILIADEEDNRPLNHLIMNELGGEITRLDFEDVEQEISDAKAVEKETKDSAEKSWRNKKQESSEKADHLS</sequence>
<keyword evidence="2" id="KW-0812">Transmembrane</keyword>
<name>A0ABQ1NPE2_9ENTE</name>
<dbReference type="EMBL" id="BMKI01000001">
    <property type="protein sequence ID" value="GGC81645.1"/>
    <property type="molecule type" value="Genomic_DNA"/>
</dbReference>
<keyword evidence="4" id="KW-1185">Reference proteome</keyword>
<dbReference type="Proteomes" id="UP000630615">
    <property type="component" value="Unassembled WGS sequence"/>
</dbReference>
<organism evidence="3 4">
    <name type="scientific">Enterococcus wangshanyuanii</name>
    <dbReference type="NCBI Taxonomy" id="2005703"/>
    <lineage>
        <taxon>Bacteria</taxon>
        <taxon>Bacillati</taxon>
        <taxon>Bacillota</taxon>
        <taxon>Bacilli</taxon>
        <taxon>Lactobacillales</taxon>
        <taxon>Enterococcaceae</taxon>
        <taxon>Enterococcus</taxon>
    </lineage>
</organism>
<feature type="transmembrane region" description="Helical" evidence="2">
    <location>
        <begin position="70"/>
        <end position="90"/>
    </location>
</feature>